<dbReference type="EMBL" id="KC811130">
    <property type="protein sequence ID" value="AGQ19373.1"/>
    <property type="molecule type" value="Genomic_DNA"/>
</dbReference>
<dbReference type="SUPFAM" id="SSF53067">
    <property type="entry name" value="Actin-like ATPase domain"/>
    <property type="match status" value="1"/>
</dbReference>
<keyword evidence="2" id="KW-0808">Transferase</keyword>
<dbReference type="InterPro" id="IPR043129">
    <property type="entry name" value="ATPase_NBD"/>
</dbReference>
<dbReference type="AlphaFoldDB" id="S5DPA3"/>
<dbReference type="InterPro" id="IPR000600">
    <property type="entry name" value="ROK"/>
</dbReference>
<dbReference type="Pfam" id="PF00480">
    <property type="entry name" value="ROK"/>
    <property type="match status" value="1"/>
</dbReference>
<accession>S5DPA3</accession>
<dbReference type="GO" id="GO:0004396">
    <property type="term" value="F:hexokinase activity"/>
    <property type="evidence" value="ECO:0007669"/>
    <property type="project" value="TreeGrafter"/>
</dbReference>
<sequence length="297" mass="32268">MKIGIDWGGTKIEGVAIDSDTGEEIRRIRSDSPKDNYEEILSKVVEVINNLASKSSNYTVGIGMPGSIHPETNLVQVSNTKALEGKPVKSDIEKKLGYEIKIANDADCLALSEAVDGAGKDYKSVFAVILGTGVGAGYSYDKKIIVGPNKLTGEWGQNPIPGPMDDYEKSVKRHCGRIGAIEVFLSGPGLENYYEHITKSKISSREIVSLFQKNDLVAEEVMDVYFERIAKSFSTFVNILDPDIIVCGGGMSEIEGIYEEVPKRIIPYIASNFFLTPIVSATHGSSSGVRGAAHLWN</sequence>
<keyword evidence="2" id="KW-0418">Kinase</keyword>
<name>S5DPA3_9ACTN</name>
<dbReference type="Gene3D" id="3.30.420.40">
    <property type="match status" value="2"/>
</dbReference>
<proteinExistence type="inferred from homology"/>
<reference evidence="2" key="1">
    <citation type="journal article" date="2013" name="Sci. Rep.">
        <title>Metagenomics uncovers a new group of low GC and ultra-small marine Actinobacteria.</title>
        <authorList>
            <person name="Ghai R."/>
            <person name="Mizuno C.M."/>
            <person name="Picazo A."/>
            <person name="Camacho A."/>
            <person name="Rodriguez-Valera F."/>
        </authorList>
    </citation>
    <scope>NUCLEOTIDE SEQUENCE</scope>
</reference>
<evidence type="ECO:0000313" key="2">
    <source>
        <dbReference type="EMBL" id="AGQ19373.1"/>
    </source>
</evidence>
<dbReference type="PANTHER" id="PTHR18964:SF174">
    <property type="entry name" value="D-ALLOSE KINASE-RELATED"/>
    <property type="match status" value="1"/>
</dbReference>
<organism evidence="2">
    <name type="scientific">Candidatus Actinomarina minuta</name>
    <dbReference type="NCBI Taxonomy" id="1389454"/>
    <lineage>
        <taxon>Bacteria</taxon>
        <taxon>Bacillati</taxon>
        <taxon>Actinomycetota</taxon>
        <taxon>Actinomycetes</taxon>
        <taxon>Candidatus Actinomarinidae</taxon>
        <taxon>Candidatus Actinomarinales</taxon>
        <taxon>Candidatus Actinomarineae</taxon>
        <taxon>Candidatus Actinomarinaceae</taxon>
        <taxon>Candidatus Actinomarina</taxon>
    </lineage>
</organism>
<protein>
    <submittedName>
        <fullName evidence="2">Transcriptional regulator/sugar kinase</fullName>
    </submittedName>
</protein>
<comment type="similarity">
    <text evidence="1">Belongs to the ROK (NagC/XylR) family.</text>
</comment>
<dbReference type="PANTHER" id="PTHR18964">
    <property type="entry name" value="ROK (REPRESSOR, ORF, KINASE) FAMILY"/>
    <property type="match status" value="1"/>
</dbReference>
<evidence type="ECO:0000256" key="1">
    <source>
        <dbReference type="ARBA" id="ARBA00006479"/>
    </source>
</evidence>